<evidence type="ECO:0000313" key="1">
    <source>
        <dbReference type="EMBL" id="UPK93483.1"/>
    </source>
</evidence>
<name>A0ACD3Z050_FUSSC</name>
<proteinExistence type="predicted"/>
<gene>
    <name evidence="1" type="ORF">LCI18_004418</name>
</gene>
<dbReference type="Proteomes" id="UP000830768">
    <property type="component" value="Chromosome 4"/>
</dbReference>
<organism evidence="1 2">
    <name type="scientific">Fusarium solani subsp. cucurbitae</name>
    <name type="common">Neocosmosporum cucurbitae</name>
    <dbReference type="NCBI Taxonomy" id="2747967"/>
    <lineage>
        <taxon>Eukaryota</taxon>
        <taxon>Fungi</taxon>
        <taxon>Dikarya</taxon>
        <taxon>Ascomycota</taxon>
        <taxon>Pezizomycotina</taxon>
        <taxon>Sordariomycetes</taxon>
        <taxon>Hypocreomycetidae</taxon>
        <taxon>Hypocreales</taxon>
        <taxon>Nectriaceae</taxon>
        <taxon>Fusarium</taxon>
        <taxon>Fusarium solani species complex</taxon>
    </lineage>
</organism>
<sequence length="511" mass="58105">MHLPLSPIYCFLVFACVIAVTAQDYGFSTCWEKLDAILVGNLTNGGINNETISKYLWEGPITGLTGKRPVALGYEGCLKICGARTDSVSARSALEMVTTWIFPLAIIFNLPYDSLHIKKYSRTIKAVLNWTGSPQTALTHTIWNVRQIRHCLLMAKPRNILTKDAFFVLSCVGQFELPYDSRFYTALAYGLFRPLSQHTGQSDRDQKYTAELLSMIAFQLRMLRRRGVVPTLASLLIFIAAFVFSIVLAFHHESDNRTGSPLTLGLLYCWLPMLVIFTIIDRNPVSADRSAALMSRWLFNVDAVLKSARDAGGDLNSMEEPKWWSRTRPENDRRVFRIKEFIGQGRKIEYCGLAYATIETWEELQDHRLGGDLDEYADFSRAMLKRLNGARPRQWRYTALASLSLVLLEVMMAFFIAFCTPTFGLGCWSGGLLLYGLLSTITWVYHFFRKAPRKCEQRLCTFFNFLAFGWIITLTGFVTKRLTSPVERGVQNLLVQHRTADLPSFGRLHDV</sequence>
<protein>
    <submittedName>
        <fullName evidence="1">Uncharacterized protein</fullName>
    </submittedName>
</protein>
<keyword evidence="2" id="KW-1185">Reference proteome</keyword>
<accession>A0ACD3Z050</accession>
<evidence type="ECO:0000313" key="2">
    <source>
        <dbReference type="Proteomes" id="UP000830768"/>
    </source>
</evidence>
<dbReference type="EMBL" id="CP090033">
    <property type="protein sequence ID" value="UPK93483.1"/>
    <property type="molecule type" value="Genomic_DNA"/>
</dbReference>
<reference evidence="1" key="1">
    <citation type="submission" date="2021-11" db="EMBL/GenBank/DDBJ databases">
        <title>Fusarium solani-melongenae Genome sequencing and assembly.</title>
        <authorList>
            <person name="Xie S."/>
            <person name="Huang L."/>
            <person name="Zhang X."/>
        </authorList>
    </citation>
    <scope>NUCLEOTIDE SEQUENCE</scope>
    <source>
        <strain evidence="1">CRI 24-3</strain>
    </source>
</reference>